<proteinExistence type="predicted"/>
<dbReference type="GeneID" id="5220160"/>
<sequence length="836" mass="91310">MARIYESNFSEGNLFQGSQQSVGFNPVRAVDTSAQEKIKAQQAVANIKTLGDQYNRQTQVSQADLSAQKARTMADISSKGAAIKGLLSLSQTALKGFAMADQMAQQRAQEDSYLDAIGFNEAAPAPRQESFEKAKDIDTQVNTESQAIGQVANEVEASGTLEDKSIAHQLRQGSAYQMTAGIKGNVYQARANHAAFIQQALLEIPDAEKPRTFPEAQQLLQELNREYLKGSGLFGTNRSVVARELAPTMMTNNQNAIGQLVTAGIKADRAANLTQLQSNIYSAVSSDMSAAEVWKVASEGFAQGNVGHTGFSAASNEAAMKQVISSAVQDGDVALLEQLAETPKMGTQPNGPKLGDEYAHLLGPALTQARKGRADAIHAQRAEVGLKATQAVQDYYDNPSGESKARLIESLQQMPQTEQVRRELNKLTSKGFNNDPELEAELAARAARGDFISQDELKSALDKGLIRPEVYQQHALTQGDLKANAKASEVTKELKPFIEQSLLGGVSMRDLPATTRTVFNMRVKMFQDELSQALAAEARSNPAILDNLQERNNLATQLMQQMAGRPEYTLTNDPKIGVKFQADPGTRSAEVQGLTIAPGEQDFRGISRDAVLKNVPRSEISASDDLLLSAESLNLDVNNILRGEKVSPNTRSWARSLGMSERAFVDAQLERNGKPSLSLLESQSPKAAEPGTDLNAESGFQHLQSMGFPVRGAAYITSAISHESTWNGMREWGQVAGDGTNRNGGLISWASWHNNSARLGAIERHFGRNIAQINETDQLAYMQHEMRTRYPKAYRIFNNPNASSADLRWAVSNYWGFDPRYTGNRWVDAEDLIKRN</sequence>
<reference evidence="1 2" key="1">
    <citation type="journal article" date="2007" name="J. Mol. Biol.">
        <title>Genome sequence, structural proteins, and capsid organization of the cyanophage Syn5: a "horned" bacteriophage of marine synechococcus.</title>
        <authorList>
            <person name="Pope W.H."/>
            <person name="Weigele P.R."/>
            <person name="Chang J."/>
            <person name="Pedulla M.L."/>
            <person name="Ford M.E."/>
            <person name="Houtz J.M."/>
            <person name="Jiang W."/>
            <person name="Chiu W."/>
            <person name="Hatfull G.F."/>
            <person name="Hendrix R.W."/>
            <person name="King J."/>
        </authorList>
    </citation>
    <scope>NUCLEOTIDE SEQUENCE</scope>
</reference>
<evidence type="ECO:0000313" key="1">
    <source>
        <dbReference type="EMBL" id="ABP87951.1"/>
    </source>
</evidence>
<dbReference type="Proteomes" id="UP000000241">
    <property type="component" value="Segment"/>
</dbReference>
<dbReference type="OrthoDB" id="10113at10239"/>
<gene>
    <name evidence="1" type="primary">44</name>
</gene>
<dbReference type="EMBL" id="EF372997">
    <property type="protein sequence ID" value="ABP87951.1"/>
    <property type="molecule type" value="Genomic_DNA"/>
</dbReference>
<name>A4ZRC5_9CAUD</name>
<dbReference type="KEGG" id="vg:5220160"/>
<organism evidence="1 2">
    <name type="scientific">Synechococcus phage Syn5</name>
    <dbReference type="NCBI Taxonomy" id="2914003"/>
    <lineage>
        <taxon>Viruses</taxon>
        <taxon>Duplodnaviria</taxon>
        <taxon>Heunggongvirae</taxon>
        <taxon>Uroviricota</taxon>
        <taxon>Caudoviricetes</taxon>
        <taxon>Autographivirales</taxon>
        <taxon>Voetvirus</taxon>
        <taxon>Voetvirus syn5</taxon>
    </lineage>
</organism>
<dbReference type="RefSeq" id="YP_001285453.1">
    <property type="nucleotide sequence ID" value="NC_009531.1"/>
</dbReference>
<accession>A4ZRC5</accession>
<evidence type="ECO:0000313" key="2">
    <source>
        <dbReference type="Proteomes" id="UP000000241"/>
    </source>
</evidence>
<keyword evidence="2" id="KW-1185">Reference proteome</keyword>
<protein>
    <submittedName>
        <fullName evidence="1">Internal virion protein</fullName>
    </submittedName>
</protein>